<dbReference type="Gene3D" id="3.40.50.1820">
    <property type="entry name" value="alpha/beta hydrolase"/>
    <property type="match status" value="2"/>
</dbReference>
<sequence>MHGTAAHGSSRPFTTTFEPADFPVTFAGTVGLYHAAPQPSDTAVLFVGAWGLEELCARKFWRLLAADLGRQGISSLRFDYPGTGDALDPEDYAAGLDIWRESILSAAAVLRDLSGAKRLLLVGHSIGAALAWQAAETLGDVAGIALAAPALSGRRWIREFMALSRIADHGAIAHATLPSGPAMGEQHIPDPVLAGIRALDVSKSTKAPAPDMLFLPQEGRATDPALLERLASLGAKVRETPFENYDAFIRDVLLSVPPKAAIGVLAEWAVGLKGSVTAEQRSRPPGATPLVGDGFRETPVRFGQGERLYGALCEPEGPPKGAAVIILSTGYDRMSGRGRIGVRICRDLARAGIPAFRFDFSNIADSPPQPGMPDQILYHPGLEKDVDEAADFLETHGLHPAVLSGRCSGGYTAFRSALHMNGVQAIVAVNPFDFSVGPGADVDALIASVLPFGSYKEKFRNKAYWKQVLRLEVDVLKEARHLLRKVFDKVMIKALPLLTHIPPLSRFLNPSERDFDRLAERGTKISLIYSNGDPVIANLEARLGRRGHLIERYDNAGIVFLDDADHNFSTAHTREYWLDALVKTASQVKV</sequence>
<dbReference type="PANTHER" id="PTHR22946:SF9">
    <property type="entry name" value="POLYKETIDE TRANSFERASE AF380"/>
    <property type="match status" value="1"/>
</dbReference>
<evidence type="ECO:0000256" key="1">
    <source>
        <dbReference type="ARBA" id="ARBA00022801"/>
    </source>
</evidence>
<evidence type="ECO:0000256" key="2">
    <source>
        <dbReference type="ARBA" id="ARBA00038115"/>
    </source>
</evidence>
<proteinExistence type="inferred from homology"/>
<dbReference type="Proteomes" id="UP000440304">
    <property type="component" value="Unassembled WGS sequence"/>
</dbReference>
<feature type="domain" description="AB hydrolase-1" evidence="3">
    <location>
        <begin position="47"/>
        <end position="201"/>
    </location>
</feature>
<dbReference type="RefSeq" id="WP_160785891.1">
    <property type="nucleotide sequence ID" value="NZ_CP086611.1"/>
</dbReference>
<comment type="caution">
    <text evidence="4">The sequence shown here is derived from an EMBL/GenBank/DDBJ whole genome shotgun (WGS) entry which is preliminary data.</text>
</comment>
<keyword evidence="1 4" id="KW-0378">Hydrolase</keyword>
<reference evidence="4 5" key="1">
    <citation type="submission" date="2019-12" db="EMBL/GenBank/DDBJ databases">
        <title>Shinella granuli gen. nov., sp. nov., and proposal of the reclassification of Zoogloea ramigera ATCC 19623 as Shinella zoogloeoides sp. nov.</title>
        <authorList>
            <person name="Gao J."/>
        </authorList>
    </citation>
    <scope>NUCLEOTIDE SEQUENCE [LARGE SCALE GENOMIC DNA]</scope>
    <source>
        <strain evidence="4 5">DSM 287</strain>
    </source>
</reference>
<comment type="similarity">
    <text evidence="2">Belongs to the AB hydrolase superfamily. FUS2 hydrolase family.</text>
</comment>
<name>A0A6N8TB31_SHIZO</name>
<evidence type="ECO:0000313" key="4">
    <source>
        <dbReference type="EMBL" id="MXO00502.1"/>
    </source>
</evidence>
<organism evidence="4 5">
    <name type="scientific">Shinella zoogloeoides</name>
    <name type="common">Crabtreella saccharophila</name>
    <dbReference type="NCBI Taxonomy" id="352475"/>
    <lineage>
        <taxon>Bacteria</taxon>
        <taxon>Pseudomonadati</taxon>
        <taxon>Pseudomonadota</taxon>
        <taxon>Alphaproteobacteria</taxon>
        <taxon>Hyphomicrobiales</taxon>
        <taxon>Rhizobiaceae</taxon>
        <taxon>Shinella</taxon>
    </lineage>
</organism>
<dbReference type="InterPro" id="IPR029058">
    <property type="entry name" value="AB_hydrolase_fold"/>
</dbReference>
<protein>
    <submittedName>
        <fullName evidence="4">Alpha/beta fold hydrolase</fullName>
    </submittedName>
</protein>
<dbReference type="InterPro" id="IPR000073">
    <property type="entry name" value="AB_hydrolase_1"/>
</dbReference>
<evidence type="ECO:0000313" key="5">
    <source>
        <dbReference type="Proteomes" id="UP000440304"/>
    </source>
</evidence>
<dbReference type="GO" id="GO:0052689">
    <property type="term" value="F:carboxylic ester hydrolase activity"/>
    <property type="evidence" value="ECO:0007669"/>
    <property type="project" value="UniProtKB-ARBA"/>
</dbReference>
<dbReference type="InterPro" id="IPR050261">
    <property type="entry name" value="FrsA_esterase"/>
</dbReference>
<dbReference type="EMBL" id="WUML01000005">
    <property type="protein sequence ID" value="MXO00502.1"/>
    <property type="molecule type" value="Genomic_DNA"/>
</dbReference>
<dbReference type="OrthoDB" id="249225at2"/>
<dbReference type="Pfam" id="PF12697">
    <property type="entry name" value="Abhydrolase_6"/>
    <property type="match status" value="1"/>
</dbReference>
<dbReference type="PANTHER" id="PTHR22946">
    <property type="entry name" value="DIENELACTONE HYDROLASE DOMAIN-CONTAINING PROTEIN-RELATED"/>
    <property type="match status" value="1"/>
</dbReference>
<dbReference type="AlphaFoldDB" id="A0A6N8TB31"/>
<accession>A0A6N8TB31</accession>
<gene>
    <name evidence="4" type="ORF">GR156_09330</name>
</gene>
<dbReference type="SUPFAM" id="SSF53474">
    <property type="entry name" value="alpha/beta-Hydrolases"/>
    <property type="match status" value="2"/>
</dbReference>
<evidence type="ECO:0000259" key="3">
    <source>
        <dbReference type="Pfam" id="PF12697"/>
    </source>
</evidence>